<reference evidence="3" key="1">
    <citation type="journal article" date="2018" name="Nat. Microbiol.">
        <title>Leveraging single-cell genomics to expand the fungal tree of life.</title>
        <authorList>
            <person name="Ahrendt S.R."/>
            <person name="Quandt C.A."/>
            <person name="Ciobanu D."/>
            <person name="Clum A."/>
            <person name="Salamov A."/>
            <person name="Andreopoulos B."/>
            <person name="Cheng J.F."/>
            <person name="Woyke T."/>
            <person name="Pelin A."/>
            <person name="Henrissat B."/>
            <person name="Reynolds N.K."/>
            <person name="Benny G.L."/>
            <person name="Smith M.E."/>
            <person name="James T.Y."/>
            <person name="Grigoriev I.V."/>
        </authorList>
    </citation>
    <scope>NUCLEOTIDE SEQUENCE [LARGE SCALE GENOMIC DNA]</scope>
    <source>
        <strain evidence="3">RSA 1356</strain>
    </source>
</reference>
<feature type="region of interest" description="Disordered" evidence="1">
    <location>
        <begin position="373"/>
        <end position="419"/>
    </location>
</feature>
<protein>
    <recommendedName>
        <fullName evidence="4">RRM domain-containing protein</fullName>
    </recommendedName>
</protein>
<name>A0A4P9XSG7_9FUNG</name>
<feature type="compositionally biased region" description="Basic and acidic residues" evidence="1">
    <location>
        <begin position="1"/>
        <end position="17"/>
    </location>
</feature>
<feature type="non-terminal residue" evidence="2">
    <location>
        <position position="1"/>
    </location>
</feature>
<evidence type="ECO:0000256" key="1">
    <source>
        <dbReference type="SAM" id="MobiDB-lite"/>
    </source>
</evidence>
<evidence type="ECO:0000313" key="3">
    <source>
        <dbReference type="Proteomes" id="UP000271241"/>
    </source>
</evidence>
<dbReference type="AlphaFoldDB" id="A0A4P9XSG7"/>
<feature type="compositionally biased region" description="Basic and acidic residues" evidence="1">
    <location>
        <begin position="278"/>
        <end position="289"/>
    </location>
</feature>
<dbReference type="SUPFAM" id="SSF54928">
    <property type="entry name" value="RNA-binding domain, RBD"/>
    <property type="match status" value="1"/>
</dbReference>
<dbReference type="InterPro" id="IPR035979">
    <property type="entry name" value="RBD_domain_sf"/>
</dbReference>
<feature type="compositionally biased region" description="Basic and acidic residues" evidence="1">
    <location>
        <begin position="46"/>
        <end position="55"/>
    </location>
</feature>
<dbReference type="InterPro" id="IPR012677">
    <property type="entry name" value="Nucleotide-bd_a/b_plait_sf"/>
</dbReference>
<feature type="compositionally biased region" description="Low complexity" evidence="1">
    <location>
        <begin position="263"/>
        <end position="277"/>
    </location>
</feature>
<sequence>KLKSADVKINRAGHKDASAATAAAAKSTNATSQREEQSGAVLVTEAETKPEEDTRPPTPKEVSERMPTAHMRSHTIAGPVHVATTPADHQPQPRMSLPHLRHSQTDTVLEEQSYDQSLGHGLLSVSPTQRSISALGHSEYVQAAGQLSAAMELVKCTSTQVVVDQEEPEDEVEEEIEEGVLVEVTDADRDEAAQLTEEAVALDIPSDNGPPSSPFGADPTIWESIMAADDHEETGGWSDSLLAVPQERSASRVSMNAELVAADRSLSRNSSRNSRVPSRSDSRNDHVDEQYQGSATDSKRRTASGYCACTIRLSMTTLMDESVIREYFDKAGAIIFSDDAAAKEPSCTVEFATEEEATAALSKKFHLVGGQKTVATPLARDQSNGRNRMTKSRSRGRGPRRAGGDEHRGHKQQRNANAQ</sequence>
<dbReference type="GO" id="GO:0003676">
    <property type="term" value="F:nucleic acid binding"/>
    <property type="evidence" value="ECO:0007669"/>
    <property type="project" value="InterPro"/>
</dbReference>
<feature type="compositionally biased region" description="Basic residues" evidence="1">
    <location>
        <begin position="388"/>
        <end position="400"/>
    </location>
</feature>
<accession>A0A4P9XSG7</accession>
<feature type="region of interest" description="Disordered" evidence="1">
    <location>
        <begin position="1"/>
        <end position="98"/>
    </location>
</feature>
<proteinExistence type="predicted"/>
<feature type="compositionally biased region" description="Low complexity" evidence="1">
    <location>
        <begin position="18"/>
        <end position="32"/>
    </location>
</feature>
<gene>
    <name evidence="2" type="ORF">THASP1DRAFT_23056</name>
</gene>
<dbReference type="CDD" id="cd00590">
    <property type="entry name" value="RRM_SF"/>
    <property type="match status" value="1"/>
</dbReference>
<dbReference type="EMBL" id="KZ992545">
    <property type="protein sequence ID" value="RKP09067.1"/>
    <property type="molecule type" value="Genomic_DNA"/>
</dbReference>
<evidence type="ECO:0008006" key="4">
    <source>
        <dbReference type="Google" id="ProtNLM"/>
    </source>
</evidence>
<feature type="region of interest" description="Disordered" evidence="1">
    <location>
        <begin position="263"/>
        <end position="299"/>
    </location>
</feature>
<keyword evidence="3" id="KW-1185">Reference proteome</keyword>
<dbReference type="Gene3D" id="3.30.70.330">
    <property type="match status" value="1"/>
</dbReference>
<organism evidence="2 3">
    <name type="scientific">Thamnocephalis sphaerospora</name>
    <dbReference type="NCBI Taxonomy" id="78915"/>
    <lineage>
        <taxon>Eukaryota</taxon>
        <taxon>Fungi</taxon>
        <taxon>Fungi incertae sedis</taxon>
        <taxon>Zoopagomycota</taxon>
        <taxon>Zoopagomycotina</taxon>
        <taxon>Zoopagomycetes</taxon>
        <taxon>Zoopagales</taxon>
        <taxon>Sigmoideomycetaceae</taxon>
        <taxon>Thamnocephalis</taxon>
    </lineage>
</organism>
<evidence type="ECO:0000313" key="2">
    <source>
        <dbReference type="EMBL" id="RKP09067.1"/>
    </source>
</evidence>
<dbReference type="Proteomes" id="UP000271241">
    <property type="component" value="Unassembled WGS sequence"/>
</dbReference>